<dbReference type="SUPFAM" id="SSF81296">
    <property type="entry name" value="E set domains"/>
    <property type="match status" value="1"/>
</dbReference>
<feature type="domain" description="CopC" evidence="10">
    <location>
        <begin position="29"/>
        <end position="124"/>
    </location>
</feature>
<protein>
    <recommendedName>
        <fullName evidence="14">CopC domain-containing protein</fullName>
    </recommendedName>
</protein>
<dbReference type="InterPro" id="IPR008457">
    <property type="entry name" value="Cu-R_CopD_dom"/>
</dbReference>
<dbReference type="GO" id="GO:0005886">
    <property type="term" value="C:plasma membrane"/>
    <property type="evidence" value="ECO:0007669"/>
    <property type="project" value="UniProtKB-SubCell"/>
</dbReference>
<feature type="transmembrane region" description="Helical" evidence="9">
    <location>
        <begin position="175"/>
        <end position="200"/>
    </location>
</feature>
<feature type="transmembrane region" description="Helical" evidence="9">
    <location>
        <begin position="380"/>
        <end position="403"/>
    </location>
</feature>
<dbReference type="EMBL" id="PKOZ01000005">
    <property type="protein sequence ID" value="PQD95207.1"/>
    <property type="molecule type" value="Genomic_DNA"/>
</dbReference>
<evidence type="ECO:0000313" key="12">
    <source>
        <dbReference type="EMBL" id="PQD95207.1"/>
    </source>
</evidence>
<keyword evidence="8 9" id="KW-0472">Membrane</keyword>
<keyword evidence="7" id="KW-0186">Copper</keyword>
<comment type="caution">
    <text evidence="12">The sequence shown here is derived from an EMBL/GenBank/DDBJ whole genome shotgun (WGS) entry which is preliminary data.</text>
</comment>
<evidence type="ECO:0008006" key="14">
    <source>
        <dbReference type="Google" id="ProtNLM"/>
    </source>
</evidence>
<feature type="transmembrane region" description="Helical" evidence="9">
    <location>
        <begin position="212"/>
        <end position="235"/>
    </location>
</feature>
<feature type="transmembrane region" description="Helical" evidence="9">
    <location>
        <begin position="344"/>
        <end position="368"/>
    </location>
</feature>
<evidence type="ECO:0000256" key="4">
    <source>
        <dbReference type="ARBA" id="ARBA00022723"/>
    </source>
</evidence>
<accession>A0A2S7MZN7</accession>
<dbReference type="InterPro" id="IPR014756">
    <property type="entry name" value="Ig_E-set"/>
</dbReference>
<keyword evidence="2" id="KW-1003">Cell membrane</keyword>
<evidence type="ECO:0000259" key="10">
    <source>
        <dbReference type="Pfam" id="PF04234"/>
    </source>
</evidence>
<dbReference type="InterPro" id="IPR014755">
    <property type="entry name" value="Cu-Rt/internalin_Ig-like"/>
</dbReference>
<reference evidence="12 13" key="1">
    <citation type="submission" date="2017-12" db="EMBL/GenBank/DDBJ databases">
        <title>Taxonomic description and draft genome of Pradoshia cofamensis Gen. nov., sp. nov., a thermotolerant bacillale isolated from anterior gut of earthworm Eisenia fetida.</title>
        <authorList>
            <person name="Saha T."/>
            <person name="Chakraborty R."/>
        </authorList>
    </citation>
    <scope>NUCLEOTIDE SEQUENCE [LARGE SCALE GENOMIC DNA]</scope>
    <source>
        <strain evidence="12 13">EAG3</strain>
    </source>
</reference>
<dbReference type="Gene3D" id="2.60.40.1220">
    <property type="match status" value="1"/>
</dbReference>
<dbReference type="AlphaFoldDB" id="A0A2S7MZN7"/>
<dbReference type="Proteomes" id="UP000239663">
    <property type="component" value="Unassembled WGS sequence"/>
</dbReference>
<evidence type="ECO:0000256" key="5">
    <source>
        <dbReference type="ARBA" id="ARBA00022729"/>
    </source>
</evidence>
<keyword evidence="6 9" id="KW-1133">Transmembrane helix</keyword>
<feature type="transmembrane region" description="Helical" evidence="9">
    <location>
        <begin position="312"/>
        <end position="332"/>
    </location>
</feature>
<evidence type="ECO:0000256" key="6">
    <source>
        <dbReference type="ARBA" id="ARBA00022989"/>
    </source>
</evidence>
<proteinExistence type="predicted"/>
<feature type="domain" description="Copper resistance protein D" evidence="11">
    <location>
        <begin position="341"/>
        <end position="432"/>
    </location>
</feature>
<keyword evidence="4" id="KW-0479">Metal-binding</keyword>
<keyword evidence="3 9" id="KW-0812">Transmembrane</keyword>
<evidence type="ECO:0000256" key="8">
    <source>
        <dbReference type="ARBA" id="ARBA00023136"/>
    </source>
</evidence>
<evidence type="ECO:0000256" key="1">
    <source>
        <dbReference type="ARBA" id="ARBA00004651"/>
    </source>
</evidence>
<keyword evidence="13" id="KW-1185">Reference proteome</keyword>
<evidence type="ECO:0000256" key="3">
    <source>
        <dbReference type="ARBA" id="ARBA00022692"/>
    </source>
</evidence>
<dbReference type="Pfam" id="PF05425">
    <property type="entry name" value="CopD"/>
    <property type="match status" value="1"/>
</dbReference>
<dbReference type="RefSeq" id="WP_104849466.1">
    <property type="nucleotide sequence ID" value="NZ_PKOZ01000005.1"/>
</dbReference>
<gene>
    <name evidence="12" type="ORF">CYL18_10515</name>
</gene>
<comment type="subcellular location">
    <subcellularLocation>
        <location evidence="1">Cell membrane</location>
        <topology evidence="1">Multi-pass membrane protein</topology>
    </subcellularLocation>
</comment>
<dbReference type="PANTHER" id="PTHR34820">
    <property type="entry name" value="INNER MEMBRANE PROTEIN YEBZ"/>
    <property type="match status" value="1"/>
</dbReference>
<dbReference type="OrthoDB" id="2353937at2"/>
<evidence type="ECO:0000313" key="13">
    <source>
        <dbReference type="Proteomes" id="UP000239663"/>
    </source>
</evidence>
<organism evidence="12 13">
    <name type="scientific">Pradoshia eiseniae</name>
    <dbReference type="NCBI Taxonomy" id="2064768"/>
    <lineage>
        <taxon>Bacteria</taxon>
        <taxon>Bacillati</taxon>
        <taxon>Bacillota</taxon>
        <taxon>Bacilli</taxon>
        <taxon>Bacillales</taxon>
        <taxon>Bacillaceae</taxon>
        <taxon>Pradoshia</taxon>
    </lineage>
</organism>
<feature type="transmembrane region" description="Helical" evidence="9">
    <location>
        <begin position="415"/>
        <end position="435"/>
    </location>
</feature>
<dbReference type="GO" id="GO:0046688">
    <property type="term" value="P:response to copper ion"/>
    <property type="evidence" value="ECO:0007669"/>
    <property type="project" value="InterPro"/>
</dbReference>
<dbReference type="GO" id="GO:0005507">
    <property type="term" value="F:copper ion binding"/>
    <property type="evidence" value="ECO:0007669"/>
    <property type="project" value="InterPro"/>
</dbReference>
<keyword evidence="5" id="KW-0732">Signal</keyword>
<evidence type="ECO:0000256" key="7">
    <source>
        <dbReference type="ARBA" id="ARBA00023008"/>
    </source>
</evidence>
<dbReference type="InterPro" id="IPR007348">
    <property type="entry name" value="CopC_dom"/>
</dbReference>
<name>A0A2S7MZN7_9BACI</name>
<dbReference type="PANTHER" id="PTHR34820:SF4">
    <property type="entry name" value="INNER MEMBRANE PROTEIN YEBZ"/>
    <property type="match status" value="1"/>
</dbReference>
<feature type="transmembrane region" description="Helical" evidence="9">
    <location>
        <begin position="255"/>
        <end position="274"/>
    </location>
</feature>
<sequence>MIKIKHLFTIFLFFTSFFFFLSPNKALGHSFVVKESPVPNSQLETQPNEVVITFDKKVERELASLKVTNEKQQEVTDNPPRFNDNQKEMTLELPELNEGIYRVEYYVISSNDGHPIRGAYNFSVVDVNPTPQMDRHGSVVELEPQQPSSEENIMKVDSGFNSEPITLAEANLAEWLIYLMRAIYYIGLLLIIGWVFWWRYIQDYANDLQKKYLFWGIVLQMVHLVGLLSMILMQLNIFTDKGLAFPPDFPFGTNFGLMWLVSLVASLIGFIILFRNRWCDLGWIMILLLSKSLNGHSLEFEPTSALVISNSIHLLAASIWASGLTFILVFWRKQRLYVQSFLPLFSRYALIGMIILSITGLFAGIAFISSFEQLLTGWGIALLSKLALVVFVLIIGAFIRSAIKKHRKADSGKLIVLDFFLMMVIIILVSILTYLSPMS</sequence>
<dbReference type="GO" id="GO:0042597">
    <property type="term" value="C:periplasmic space"/>
    <property type="evidence" value="ECO:0007669"/>
    <property type="project" value="InterPro"/>
</dbReference>
<dbReference type="GO" id="GO:0006825">
    <property type="term" value="P:copper ion transport"/>
    <property type="evidence" value="ECO:0007669"/>
    <property type="project" value="InterPro"/>
</dbReference>
<feature type="transmembrane region" description="Helical" evidence="9">
    <location>
        <begin position="281"/>
        <end position="300"/>
    </location>
</feature>
<evidence type="ECO:0000256" key="9">
    <source>
        <dbReference type="SAM" id="Phobius"/>
    </source>
</evidence>
<evidence type="ECO:0000256" key="2">
    <source>
        <dbReference type="ARBA" id="ARBA00022475"/>
    </source>
</evidence>
<dbReference type="InterPro" id="IPR032694">
    <property type="entry name" value="CopC/D"/>
</dbReference>
<dbReference type="Pfam" id="PF04234">
    <property type="entry name" value="CopC"/>
    <property type="match status" value="1"/>
</dbReference>
<evidence type="ECO:0000259" key="11">
    <source>
        <dbReference type="Pfam" id="PF05425"/>
    </source>
</evidence>